<feature type="region of interest" description="Disordered" evidence="12">
    <location>
        <begin position="533"/>
        <end position="570"/>
    </location>
</feature>
<feature type="region of interest" description="Disordered" evidence="12">
    <location>
        <begin position="1009"/>
        <end position="1100"/>
    </location>
</feature>
<dbReference type="InterPro" id="IPR009071">
    <property type="entry name" value="HMG_box_dom"/>
</dbReference>
<dbReference type="Pfam" id="PF00505">
    <property type="entry name" value="HMG_box"/>
    <property type="match status" value="1"/>
</dbReference>
<organism evidence="14 15">
    <name type="scientific">Xenopus laevis</name>
    <name type="common">African clawed frog</name>
    <dbReference type="NCBI Taxonomy" id="8355"/>
    <lineage>
        <taxon>Eukaryota</taxon>
        <taxon>Metazoa</taxon>
        <taxon>Chordata</taxon>
        <taxon>Craniata</taxon>
        <taxon>Vertebrata</taxon>
        <taxon>Euteleostomi</taxon>
        <taxon>Amphibia</taxon>
        <taxon>Batrachia</taxon>
        <taxon>Anura</taxon>
        <taxon>Pipoidea</taxon>
        <taxon>Pipidae</taxon>
        <taxon>Xenopodinae</taxon>
        <taxon>Xenopus</taxon>
        <taxon>Xenopus</taxon>
    </lineage>
</organism>
<dbReference type="Xenbase" id="XB-GENE-17330154">
    <property type="gene designation" value="cic.L"/>
</dbReference>
<dbReference type="CTD" id="108696703"/>
<feature type="DNA-binding region" description="HMG box" evidence="11">
    <location>
        <begin position="1099"/>
        <end position="1167"/>
    </location>
</feature>
<comment type="subunit">
    <text evidence="9">Interacts with ATXN1.</text>
</comment>
<feature type="region of interest" description="Disordered" evidence="12">
    <location>
        <begin position="1"/>
        <end position="228"/>
    </location>
</feature>
<evidence type="ECO:0000256" key="1">
    <source>
        <dbReference type="ARBA" id="ARBA00022491"/>
    </source>
</evidence>
<comment type="subunit">
    <text evidence="8">Found in a complex with ATXN1 and ATXN1L.</text>
</comment>
<dbReference type="RefSeq" id="XP_018081791.1">
    <property type="nucleotide sequence ID" value="XM_018226302.2"/>
</dbReference>
<reference evidence="15" key="1">
    <citation type="submission" date="2025-08" db="UniProtKB">
        <authorList>
            <consortium name="RefSeq"/>
        </authorList>
    </citation>
    <scope>IDENTIFICATION</scope>
    <source>
        <strain evidence="15">J_2021</strain>
        <tissue evidence="15">Erythrocytes</tissue>
    </source>
</reference>
<feature type="compositionally biased region" description="Acidic residues" evidence="12">
    <location>
        <begin position="32"/>
        <end position="54"/>
    </location>
</feature>
<dbReference type="SMART" id="SM00398">
    <property type="entry name" value="HMG"/>
    <property type="match status" value="1"/>
</dbReference>
<dbReference type="CDD" id="cd21990">
    <property type="entry name" value="HMG-box_CIC-like"/>
    <property type="match status" value="1"/>
</dbReference>
<keyword evidence="3" id="KW-0805">Transcription regulation</keyword>
<evidence type="ECO:0000313" key="14">
    <source>
        <dbReference type="Proteomes" id="UP000186698"/>
    </source>
</evidence>
<feature type="region of interest" description="Disordered" evidence="12">
    <location>
        <begin position="441"/>
        <end position="482"/>
    </location>
</feature>
<dbReference type="GO" id="GO:0005634">
    <property type="term" value="C:nucleus"/>
    <property type="evidence" value="ECO:0007669"/>
    <property type="project" value="UniProtKB-UniRule"/>
</dbReference>
<feature type="domain" description="HMG box" evidence="13">
    <location>
        <begin position="1099"/>
        <end position="1167"/>
    </location>
</feature>
<dbReference type="GO" id="GO:0000977">
    <property type="term" value="F:RNA polymerase II transcription regulatory region sequence-specific DNA binding"/>
    <property type="evidence" value="ECO:0007669"/>
    <property type="project" value="TreeGrafter"/>
</dbReference>
<feature type="region of interest" description="Disordered" evidence="12">
    <location>
        <begin position="1369"/>
        <end position="1446"/>
    </location>
</feature>
<feature type="region of interest" description="Disordered" evidence="12">
    <location>
        <begin position="951"/>
        <end position="997"/>
    </location>
</feature>
<dbReference type="InterPro" id="IPR058607">
    <property type="entry name" value="HMG-box_Cic-like"/>
</dbReference>
<feature type="region of interest" description="Disordered" evidence="12">
    <location>
        <begin position="693"/>
        <end position="792"/>
    </location>
</feature>
<feature type="compositionally biased region" description="Polar residues" evidence="12">
    <location>
        <begin position="1312"/>
        <end position="1332"/>
    </location>
</feature>
<feature type="region of interest" description="Disordered" evidence="12">
    <location>
        <begin position="1312"/>
        <end position="1335"/>
    </location>
</feature>
<dbReference type="Proteomes" id="UP000186698">
    <property type="component" value="Chromosome 7L"/>
</dbReference>
<feature type="compositionally biased region" description="Basic and acidic residues" evidence="12">
    <location>
        <begin position="201"/>
        <end position="217"/>
    </location>
</feature>
<evidence type="ECO:0000256" key="11">
    <source>
        <dbReference type="PROSITE-ProRule" id="PRU00267"/>
    </source>
</evidence>
<evidence type="ECO:0000256" key="10">
    <source>
        <dbReference type="ARBA" id="ARBA00074291"/>
    </source>
</evidence>
<feature type="region of interest" description="Disordered" evidence="12">
    <location>
        <begin position="2087"/>
        <end position="2272"/>
    </location>
</feature>
<dbReference type="InterPro" id="IPR032147">
    <property type="entry name" value="Cic_dom"/>
</dbReference>
<keyword evidence="4 11" id="KW-0238">DNA-binding</keyword>
<feature type="region of interest" description="Disordered" evidence="12">
    <location>
        <begin position="599"/>
        <end position="624"/>
    </location>
</feature>
<feature type="compositionally biased region" description="Pro residues" evidence="12">
    <location>
        <begin position="1437"/>
        <end position="1446"/>
    </location>
</feature>
<dbReference type="FunFam" id="1.10.30.10:FF:000010">
    <property type="entry name" value="Capicua transcriptional repressor b"/>
    <property type="match status" value="1"/>
</dbReference>
<dbReference type="GeneID" id="108696703"/>
<protein>
    <recommendedName>
        <fullName evidence="10">Protein capicua homolog</fullName>
    </recommendedName>
</protein>
<dbReference type="Gene3D" id="1.10.30.10">
    <property type="entry name" value="High mobility group box domain"/>
    <property type="match status" value="1"/>
</dbReference>
<feature type="region of interest" description="Disordered" evidence="12">
    <location>
        <begin position="2287"/>
        <end position="2359"/>
    </location>
</feature>
<feature type="compositionally biased region" description="Low complexity" evidence="12">
    <location>
        <begin position="1231"/>
        <end position="1246"/>
    </location>
</feature>
<dbReference type="AGR" id="Xenbase:XB-GENE-17330154"/>
<evidence type="ECO:0000256" key="8">
    <source>
        <dbReference type="ARBA" id="ARBA00064662"/>
    </source>
</evidence>
<feature type="compositionally biased region" description="Basic and acidic residues" evidence="12">
    <location>
        <begin position="2161"/>
        <end position="2198"/>
    </location>
</feature>
<feature type="region of interest" description="Disordered" evidence="12">
    <location>
        <begin position="1231"/>
        <end position="1268"/>
    </location>
</feature>
<feature type="compositionally biased region" description="Polar residues" evidence="12">
    <location>
        <begin position="750"/>
        <end position="761"/>
    </location>
</feature>
<evidence type="ECO:0000313" key="16">
    <source>
        <dbReference type="Xenbase" id="XB-GENE-17330154"/>
    </source>
</evidence>
<feature type="compositionally biased region" description="Polar residues" evidence="12">
    <location>
        <begin position="469"/>
        <end position="482"/>
    </location>
</feature>
<dbReference type="GO" id="GO:0000981">
    <property type="term" value="F:DNA-binding transcription factor activity, RNA polymerase II-specific"/>
    <property type="evidence" value="ECO:0007669"/>
    <property type="project" value="TreeGrafter"/>
</dbReference>
<feature type="compositionally biased region" description="Polar residues" evidence="12">
    <location>
        <begin position="953"/>
        <end position="992"/>
    </location>
</feature>
<dbReference type="OrthoDB" id="10051111at2759"/>
<keyword evidence="6 11" id="KW-0539">Nucleus</keyword>
<keyword evidence="2" id="KW-0597">Phosphoprotein</keyword>
<evidence type="ECO:0000256" key="2">
    <source>
        <dbReference type="ARBA" id="ARBA00022553"/>
    </source>
</evidence>
<comment type="function">
    <text evidence="7">Transcriptional repressor which plays a role in development of the central nervous system (CNS). In concert with ATXN1 and ATXN1L, involved in brain development.</text>
</comment>
<dbReference type="SUPFAM" id="SSF47095">
    <property type="entry name" value="HMG-box"/>
    <property type="match status" value="1"/>
</dbReference>
<feature type="compositionally biased region" description="Polar residues" evidence="12">
    <location>
        <begin position="1396"/>
        <end position="1407"/>
    </location>
</feature>
<evidence type="ECO:0000256" key="3">
    <source>
        <dbReference type="ARBA" id="ARBA00023015"/>
    </source>
</evidence>
<feature type="compositionally biased region" description="Polar residues" evidence="12">
    <location>
        <begin position="113"/>
        <end position="122"/>
    </location>
</feature>
<dbReference type="Pfam" id="PF25981">
    <property type="entry name" value="HTH_Cic_C"/>
    <property type="match status" value="1"/>
</dbReference>
<keyword evidence="5" id="KW-0804">Transcription</keyword>
<evidence type="ECO:0000256" key="4">
    <source>
        <dbReference type="ARBA" id="ARBA00023125"/>
    </source>
</evidence>
<dbReference type="PANTHER" id="PTHR13059:SF13">
    <property type="entry name" value="PROTEIN CAPICUA HOMOLOG"/>
    <property type="match status" value="1"/>
</dbReference>
<dbReference type="PROSITE" id="PS50118">
    <property type="entry name" value="HMG_BOX_2"/>
    <property type="match status" value="1"/>
</dbReference>
<feature type="compositionally biased region" description="Basic and acidic residues" evidence="12">
    <location>
        <begin position="1076"/>
        <end position="1100"/>
    </location>
</feature>
<sequence length="2501" mass="268895">MKSVKKATGTTHSKASNSSRSKKLRRKMEEGRQEEEEEQEEEAAEEEMEEEADEDSGHPLDAKTILVKMEPTEQDVKDQEQAAQSAEQITGIEEEEEGLPRTVKSEPSMEAPSESQAINKTSYDLGRWEMPSSRKTATFKSKAPKKKYIEGHGSQEGQEDSSSSSEGPATLHDCSGEQPVSSVIVSEERCQSVRSSSTDTASEHSADLEEETEKTHIDIAPSPGPCTDHGFHHLRQQRILVRREESFQLCQVKQFRQNQVGVQFPGEQPLTFVDITQHLVLLDKIPQAGEVEVGVPVCFCMSPDDTVFREGIVVEIVQNPLSYKVCTQQSPGRREREYRLVPHSCIRLLRSPWCKESVLATAQTAEEKKQQAAGRFATALPLDQASGSSIELSTEQKHLEDAEVSKISFSMPVSEEKPSSIQQRILSPPKSPAFGIMVGRLPEQPSPLLSPDAGSRSSCSSVSLDKCSTPGSRSRTPLTAAQQKYKKGDVVCTPNGIRKKFNGKQWRRLCSRDGCMKESQRRGYCSRHLSMRTKEMESMSEGRGGREGSAEFDWDDTSRDSEVSSIRTDSRPRLVAPTDLSRFDFDECEAANMLVSLGSSRSGTPSFSPVSNQSPFSPTPSPSPSPLFGFRPANFSPINASPVIQRARSRHVSASTPKGGTVLTSEMLHHTHHRERQAVGILPSFQTNLTFTVPMSPSKRKPDSHHGSVSSAADFQKTDSMDSGVDSVSHTPTPSTPAGFHSVSPAPIFSRSQQASPSQLVSPPAGLTSDPSPSIRRVPAVQRDSPVIVRNPDVPLPSKFVEKLSDGTSRNIGGAASGSSSPCRISKVCSKDHPSKTQLQIPVPINATQMQSAARTLPTGQQSSGEPAICTSAGYTEHPPPVFSISSPFQPVAFHPSPAALLPVIVPSDYSSHPVPKKEIIMGRPGTVWTNVEPRSVAVFPWHSLVPFLAPSQPDSSVQPTEAQQPVNHPGASNQSKEPPESASVSHDSMPSASIEDERRVVHHTDIVAQPPPTEEPAKQSQHQESLTQGTTTGDHRGDSETESDHDDAFFPIGPPDLQIPVHGGKRRTQSLSALPKERDSSSEKDGRSPNKQREKDHIRRPMNAFMIFSKRHRALVHQRHPNQDNRTVSKILGEWWYALGPKEKQKYHDLAFQVKEAHFKAHPDWKWCNKDRKKSSSDVKQVMPGPWDVHKEMRERSMSETGTMAAAGAAAEVPPSGLLLGSESKLGASTSALASGLPPSSSSSTQISRPRAFSHSAVQSIEHREDSQALQELKQMCSNRSPYPVQKAAFGGPDSTSFPVPAHSETPTCPASRACSSLPGSYHPQRTASEDMTSDEERMVICEDGDDDVIADDGFGCPDIDLKCKERVTDSDSDGRSGDEVEGKVQPQRVFSPVIRTSSLSGTFPVSNEDLKSERQQNMAQSPKTNDHPQTSYPRGYPPLAPAKPPLRLSTQHHTKRNPEVRFTMVDPSASYKRKRSVDGGQKAVGDGAVPTGQYSTQSVISSGPPQPLVLHSLPSNHPSSSMYSSAPKFYEGYRGMPDSRPPVPSVGTVLVSDPQGQGILPPGLKPASTVVTNVVKPVSSTPVPIASKPLPVSRSNSDLSESRIPGSPVGIGVLYAHDRKPMQQLPSPAHSPHSQSKPAGGILTNLVVGASSYRQPVPTTGNGTAPVTALQFITQNPAGSSNGAVPLRILQPPELLPATASRRGGITQVQYILPTIPQQLPGGTAASIHFTLPPTNAKMIATPQALPLVQPGPAASPSVGIMTAAGKAQSVSPAPLSRSSTQLLSSPGILSPNAQVQGKMLVPMASPHVTVQTGSAAPLPLVSPPFPVQNGAQPTNKIIQITPMPVVQSPASAQSALVPPGSSPLQNAIPVTMATAAVMAATSQSQKVVLPSSTRITYVPSAGVPTVPLVTSSSHSHTVPSGSAPCVQSMALGFTAIGPNGQTIVQPLITGQSQLLAQGQVAVSPASTPPVPQTCSGQVLTAIYPSVGSNTLTVPAPPAAQSVMYTVSSTSTISTIPATILPKAIISSQTINSPPAPCIAASSSQTTPATAASVTFSLVTSKSPRNLPKAPQKVKATIASIPVGSYEATSPSPCGRNTARPSPLPPCEETPEPRYIGESRGSSMGREPSTESHAVSPFPPTHTREPVQTKQRLPTAEDWASREIWAKNMTDDRSSASPLPDDKREPPHSPSIKKEPGCSSDFKVTETRLDSNPPTGLPAPSSPVPLPTAQSGEAAKAGTSLSEAPERKDGPVKKVKVRPPPLKKTFDSVDKVLSEVDFEERFAELPEFKPEEVLPSPTLQSLATSPRAILGSYRKKRKNSTDLDSSTEDPVSPKRKMRRRSSCSSEPNTPKSAKCEGDIFTFERTGSEAEDLLGEMEYDKTPYSSLRRTLDQRRALVMQLFQEHGFFPSSQSTAAFQSRYSDIFPTKVCLQLKIREVRQKIMQTATPTECLFAEHPSPSTSEAGPSDMQPPQDPALRSSESAEASWEEGQEPPETSRSR</sequence>
<dbReference type="Pfam" id="PF16090">
    <property type="entry name" value="DUF4819"/>
    <property type="match status" value="1"/>
</dbReference>
<dbReference type="InterPro" id="IPR052412">
    <property type="entry name" value="CC-Dev_Transcription_Reg"/>
</dbReference>
<feature type="compositionally biased region" description="Basic and acidic residues" evidence="12">
    <location>
        <begin position="1369"/>
        <end position="1384"/>
    </location>
</feature>
<evidence type="ECO:0000256" key="6">
    <source>
        <dbReference type="ARBA" id="ARBA00023242"/>
    </source>
</evidence>
<evidence type="ECO:0000256" key="12">
    <source>
        <dbReference type="SAM" id="MobiDB-lite"/>
    </source>
</evidence>
<keyword evidence="1" id="KW-0678">Repressor</keyword>
<evidence type="ECO:0000256" key="9">
    <source>
        <dbReference type="ARBA" id="ARBA00065636"/>
    </source>
</evidence>
<feature type="compositionally biased region" description="Basic and acidic residues" evidence="12">
    <location>
        <begin position="70"/>
        <end position="80"/>
    </location>
</feature>
<feature type="compositionally biased region" description="Polar residues" evidence="12">
    <location>
        <begin position="599"/>
        <end position="610"/>
    </location>
</feature>
<feature type="region of interest" description="Disordered" evidence="12">
    <location>
        <begin position="2450"/>
        <end position="2501"/>
    </location>
</feature>
<feature type="compositionally biased region" description="Basic and acidic residues" evidence="12">
    <location>
        <begin position="556"/>
        <end position="570"/>
    </location>
</feature>
<evidence type="ECO:0000259" key="13">
    <source>
        <dbReference type="PROSITE" id="PS50118"/>
    </source>
</evidence>
<evidence type="ECO:0000256" key="5">
    <source>
        <dbReference type="ARBA" id="ARBA00023163"/>
    </source>
</evidence>
<feature type="compositionally biased region" description="Polar residues" evidence="12">
    <location>
        <begin position="808"/>
        <end position="823"/>
    </location>
</feature>
<evidence type="ECO:0000313" key="15">
    <source>
        <dbReference type="RefSeq" id="XP_018081791.1"/>
    </source>
</evidence>
<proteinExistence type="predicted"/>
<feature type="compositionally biased region" description="Low complexity" evidence="12">
    <location>
        <begin position="455"/>
        <end position="468"/>
    </location>
</feature>
<evidence type="ECO:0000256" key="7">
    <source>
        <dbReference type="ARBA" id="ARBA00053962"/>
    </source>
</evidence>
<gene>
    <name evidence="15 16" type="primary">cic.L</name>
</gene>
<dbReference type="PANTHER" id="PTHR13059">
    <property type="entry name" value="HMG-BOX TRANSCRIPTION FACTOR BBX"/>
    <property type="match status" value="1"/>
</dbReference>
<feature type="compositionally biased region" description="Polar residues" evidence="12">
    <location>
        <begin position="1019"/>
        <end position="1033"/>
    </location>
</feature>
<feature type="compositionally biased region" description="Pro residues" evidence="12">
    <location>
        <begin position="2217"/>
        <end position="2228"/>
    </location>
</feature>
<feature type="compositionally biased region" description="Low complexity" evidence="12">
    <location>
        <begin position="151"/>
        <end position="167"/>
    </location>
</feature>
<dbReference type="InterPro" id="IPR058606">
    <property type="entry name" value="HTH_Cic_C"/>
</dbReference>
<keyword evidence="14" id="KW-1185">Reference proteome</keyword>
<name>A0A8J0TC66_XENLA</name>
<feature type="region of interest" description="Disordered" evidence="12">
    <location>
        <begin position="808"/>
        <end position="830"/>
    </location>
</feature>
<feature type="compositionally biased region" description="Polar residues" evidence="12">
    <location>
        <begin position="1417"/>
        <end position="1434"/>
    </location>
</feature>
<dbReference type="InterPro" id="IPR036910">
    <property type="entry name" value="HMG_box_dom_sf"/>
</dbReference>
<accession>A0A8J0TC66</accession>